<dbReference type="Proteomes" id="UP001235760">
    <property type="component" value="Unassembled WGS sequence"/>
</dbReference>
<feature type="transmembrane region" description="Helical" evidence="8">
    <location>
        <begin position="256"/>
        <end position="276"/>
    </location>
</feature>
<feature type="transmembrane region" description="Helical" evidence="8">
    <location>
        <begin position="231"/>
        <end position="250"/>
    </location>
</feature>
<comment type="caution">
    <text evidence="9">The sequence shown here is derived from an EMBL/GenBank/DDBJ whole genome shotgun (WGS) entry which is preliminary data.</text>
</comment>
<protein>
    <submittedName>
        <fullName evidence="9">AEC family transporter</fullName>
    </submittedName>
</protein>
<accession>A0ABT9G445</accession>
<proteinExistence type="inferred from homology"/>
<comment type="similarity">
    <text evidence="2">Belongs to the auxin efflux carrier (TC 2.A.69) family.</text>
</comment>
<name>A0ABT9G445_LEPDI</name>
<dbReference type="Gene3D" id="1.20.1530.20">
    <property type="match status" value="1"/>
</dbReference>
<dbReference type="InterPro" id="IPR038770">
    <property type="entry name" value="Na+/solute_symporter_sf"/>
</dbReference>
<evidence type="ECO:0000313" key="9">
    <source>
        <dbReference type="EMBL" id="MDP4301255.1"/>
    </source>
</evidence>
<dbReference type="PANTHER" id="PTHR36838">
    <property type="entry name" value="AUXIN EFFLUX CARRIER FAMILY PROTEIN"/>
    <property type="match status" value="1"/>
</dbReference>
<organism evidence="9 10">
    <name type="scientific">Leptothrix discophora</name>
    <dbReference type="NCBI Taxonomy" id="89"/>
    <lineage>
        <taxon>Bacteria</taxon>
        <taxon>Pseudomonadati</taxon>
        <taxon>Pseudomonadota</taxon>
        <taxon>Betaproteobacteria</taxon>
        <taxon>Burkholderiales</taxon>
        <taxon>Sphaerotilaceae</taxon>
        <taxon>Leptothrix</taxon>
    </lineage>
</organism>
<feature type="transmembrane region" description="Helical" evidence="8">
    <location>
        <begin position="122"/>
        <end position="146"/>
    </location>
</feature>
<dbReference type="PANTHER" id="PTHR36838:SF3">
    <property type="entry name" value="TRANSPORTER AUXIN EFFLUX CARRIER EC FAMILY"/>
    <property type="match status" value="1"/>
</dbReference>
<keyword evidence="6 8" id="KW-1133">Transmembrane helix</keyword>
<feature type="transmembrane region" description="Helical" evidence="8">
    <location>
        <begin position="96"/>
        <end position="116"/>
    </location>
</feature>
<evidence type="ECO:0000256" key="3">
    <source>
        <dbReference type="ARBA" id="ARBA00022448"/>
    </source>
</evidence>
<evidence type="ECO:0000256" key="6">
    <source>
        <dbReference type="ARBA" id="ARBA00022989"/>
    </source>
</evidence>
<feature type="transmembrane region" description="Helical" evidence="8">
    <location>
        <begin position="167"/>
        <end position="187"/>
    </location>
</feature>
<keyword evidence="5 8" id="KW-0812">Transmembrane</keyword>
<feature type="transmembrane region" description="Helical" evidence="8">
    <location>
        <begin position="34"/>
        <end position="52"/>
    </location>
</feature>
<evidence type="ECO:0000256" key="5">
    <source>
        <dbReference type="ARBA" id="ARBA00022692"/>
    </source>
</evidence>
<sequence>MRFILSVTIPIYLLIAVGWLAVRSGMFQKAEMRVLGRFVVSFCLPALVFTALSQRRIAEVLHPVYLLAYAGGSLAMQLGGLWYARRVRGLPLSPAALRGLGMSASNSGFVGLPIAQQVIGPIAGVVLALNMIVENLLVLPLAMALADSGAQQRSRMWPALAVSLRGLLRNPLILAIIAGLFCALTGLRLPEPVARTVALVSTASSPLALFLIGGTLVGLRLQGMLGEVLQVVFGKLVLMPLAMAALLWLLPPIDPLLRTGAVLFAAMPMLSVYPVLAQKHHDEDFCAAALLAATVASFFTISALIWGLGELDGWLP</sequence>
<evidence type="ECO:0000256" key="7">
    <source>
        <dbReference type="ARBA" id="ARBA00023136"/>
    </source>
</evidence>
<keyword evidence="4" id="KW-1003">Cell membrane</keyword>
<evidence type="ECO:0000256" key="8">
    <source>
        <dbReference type="SAM" id="Phobius"/>
    </source>
</evidence>
<dbReference type="InterPro" id="IPR004776">
    <property type="entry name" value="Mem_transp_PIN-like"/>
</dbReference>
<evidence type="ECO:0000313" key="10">
    <source>
        <dbReference type="Proteomes" id="UP001235760"/>
    </source>
</evidence>
<feature type="transmembrane region" description="Helical" evidence="8">
    <location>
        <begin position="193"/>
        <end position="219"/>
    </location>
</feature>
<dbReference type="RefSeq" id="WP_305749801.1">
    <property type="nucleotide sequence ID" value="NZ_JAUZEE010000005.1"/>
</dbReference>
<dbReference type="EMBL" id="JAUZEE010000005">
    <property type="protein sequence ID" value="MDP4301255.1"/>
    <property type="molecule type" value="Genomic_DNA"/>
</dbReference>
<feature type="transmembrane region" description="Helical" evidence="8">
    <location>
        <begin position="6"/>
        <end position="22"/>
    </location>
</feature>
<reference evidence="9 10" key="1">
    <citation type="submission" date="2023-08" db="EMBL/GenBank/DDBJ databases">
        <authorList>
            <person name="Roldan D.M."/>
            <person name="Menes R.J."/>
        </authorList>
    </citation>
    <scope>NUCLEOTIDE SEQUENCE [LARGE SCALE GENOMIC DNA]</scope>
    <source>
        <strain evidence="9 10">CCM 2812</strain>
    </source>
</reference>
<gene>
    <name evidence="9" type="ORF">Q8X39_11460</name>
</gene>
<feature type="transmembrane region" description="Helical" evidence="8">
    <location>
        <begin position="288"/>
        <end position="309"/>
    </location>
</feature>
<keyword evidence="7 8" id="KW-0472">Membrane</keyword>
<evidence type="ECO:0000256" key="1">
    <source>
        <dbReference type="ARBA" id="ARBA00004651"/>
    </source>
</evidence>
<feature type="transmembrane region" description="Helical" evidence="8">
    <location>
        <begin position="64"/>
        <end position="84"/>
    </location>
</feature>
<dbReference type="Pfam" id="PF03547">
    <property type="entry name" value="Mem_trans"/>
    <property type="match status" value="1"/>
</dbReference>
<comment type="subcellular location">
    <subcellularLocation>
        <location evidence="1">Cell membrane</location>
        <topology evidence="1">Multi-pass membrane protein</topology>
    </subcellularLocation>
</comment>
<evidence type="ECO:0000256" key="4">
    <source>
        <dbReference type="ARBA" id="ARBA00022475"/>
    </source>
</evidence>
<keyword evidence="3" id="KW-0813">Transport</keyword>
<evidence type="ECO:0000256" key="2">
    <source>
        <dbReference type="ARBA" id="ARBA00010145"/>
    </source>
</evidence>
<keyword evidence="10" id="KW-1185">Reference proteome</keyword>